<dbReference type="RefSeq" id="WP_005182508.1">
    <property type="nucleotide sequence ID" value="NZ_CP045804.1"/>
</dbReference>
<dbReference type="EMBL" id="CP045810">
    <property type="protein sequence ID" value="QHN40397.1"/>
    <property type="molecule type" value="Genomic_DNA"/>
</dbReference>
<reference evidence="1" key="1">
    <citation type="journal article" date="2021" name="Nat. Microbiol.">
        <title>Cocultivation of an ultrasmall environmental parasitic bacterium with lytic ability against bacteria associated with wastewater foams.</title>
        <authorList>
            <person name="Batinovic S."/>
            <person name="Rose J.J.A."/>
            <person name="Ratcliffe J."/>
            <person name="Seviour R.J."/>
            <person name="Petrovski S."/>
        </authorList>
    </citation>
    <scope>NUCLEOTIDE SEQUENCE</scope>
    <source>
        <strain evidence="1">CON44</strain>
    </source>
</reference>
<name>A0A857KMB5_9ACTN</name>
<sequence>MATQSGCQAYPPSPFSVCGAIRDKYNQMGGPTSFLLFPKSAEKANPGNTGKRSDFFGGSIYWSAASGAHPVAHDFLTKYGDHSYEQGFLRYPTTDEIVLDDGVSRRQEFQGGRIYWNPVTWAHSIGGEILDKWLALGGETGTLGFPTSDETRTPDGVGRFNTFQNGSIYWSPDTGAHAVFGPIEWFWALAGREAGVYGYPIDEPTYDGDDVSQDFEKGQIVLWDGQLGGVHQVDYADDEIGDDDTWVFPEYPEYPRPRREDEDFADLWAKWNTIEDPSGDQKEDNRNAAAAVDGGMIAVGGLDNARYLWKRLYQHPGIDVTLDASTVNDWMNETSPHDSQFPTPVEVRAKNRDNTVAVAIRMADMQNRPFNAILMSVNRKNKLSWETVTGAKDDYYFSLGHHSMSVIVKPGTVGNHPVRLAQQAHIYDIYDYSENNNGDGYGDVAAAVAVEGFKLGIIKWFQVFGHGSQIKWEGLR</sequence>
<evidence type="ECO:0000313" key="1">
    <source>
        <dbReference type="EMBL" id="QHN40397.1"/>
    </source>
</evidence>
<dbReference type="AlphaFoldDB" id="A0A857KMB5"/>
<proteinExistence type="predicted"/>
<organism evidence="1">
    <name type="scientific">Gordonia amarae</name>
    <dbReference type="NCBI Taxonomy" id="36821"/>
    <lineage>
        <taxon>Bacteria</taxon>
        <taxon>Bacillati</taxon>
        <taxon>Actinomycetota</taxon>
        <taxon>Actinomycetes</taxon>
        <taxon>Mycobacteriales</taxon>
        <taxon>Gordoniaceae</taxon>
        <taxon>Gordonia</taxon>
    </lineage>
</organism>
<accession>A0A857KMB5</accession>
<dbReference type="Pfam" id="PF08310">
    <property type="entry name" value="LGFP"/>
    <property type="match status" value="3"/>
</dbReference>
<gene>
    <name evidence="1" type="ORF">GII30_15690</name>
</gene>
<dbReference type="InterPro" id="IPR013207">
    <property type="entry name" value="LGFP"/>
</dbReference>
<protein>
    <submittedName>
        <fullName evidence="1">Uncharacterized protein</fullName>
    </submittedName>
</protein>